<protein>
    <submittedName>
        <fullName evidence="2">Uncharacterized protein</fullName>
    </submittedName>
</protein>
<proteinExistence type="predicted"/>
<organism evidence="2 3">
    <name type="scientific">Rotaria sordida</name>
    <dbReference type="NCBI Taxonomy" id="392033"/>
    <lineage>
        <taxon>Eukaryota</taxon>
        <taxon>Metazoa</taxon>
        <taxon>Spiralia</taxon>
        <taxon>Gnathifera</taxon>
        <taxon>Rotifera</taxon>
        <taxon>Eurotatoria</taxon>
        <taxon>Bdelloidea</taxon>
        <taxon>Philodinida</taxon>
        <taxon>Philodinidae</taxon>
        <taxon>Rotaria</taxon>
    </lineage>
</organism>
<evidence type="ECO:0000256" key="1">
    <source>
        <dbReference type="SAM" id="SignalP"/>
    </source>
</evidence>
<comment type="caution">
    <text evidence="2">The sequence shown here is derived from an EMBL/GenBank/DDBJ whole genome shotgun (WGS) entry which is preliminary data.</text>
</comment>
<accession>A0A815R2Z7</accession>
<sequence length="432" mass="47397">MATAVSACLVLLILSLTVNVNSQTCSGISQYGQCSSNNGCGCLHLSFTDDIGICALIGVSCSRLSPCQLPNDACQETDHICVRHPQCNSQPLCYPLSMVDQILCPPAMTTFIPTTPSTTGFQWTSMTTIGRPMTTTGFSWTSMPTINSTSIISNYSSALTVDSERYSHNGNFNFFNSTDATFTDGNFTDGNFTGNHYYEAIQILVNTTGYYTFKSSSNLDAYGSLYQWEFDPSNPSRNLITQDDDSAGGRQFTFNAFLQAGVSYTLVFTTFGEGETGPFSVVATGPDTVHFTPSKIRQTTTTTIASPTSYNSRYSSLLAMNSKKYARNENSSSNFYFETINVIVNTTGSYKFTSKSNIDTYGYIYQGNFYPLYPTFNLLAHDDDNGGNSQFQLTVSLQNYNTYILVVTTYAEDVTGPFSIEISGPNFLTLFQ</sequence>
<dbReference type="AlphaFoldDB" id="A0A815R2Z7"/>
<reference evidence="2" key="1">
    <citation type="submission" date="2021-02" db="EMBL/GenBank/DDBJ databases">
        <authorList>
            <person name="Nowell W R."/>
        </authorList>
    </citation>
    <scope>NUCLEOTIDE SEQUENCE</scope>
</reference>
<dbReference type="OrthoDB" id="10053180at2759"/>
<feature type="signal peptide" evidence="1">
    <location>
        <begin position="1"/>
        <end position="22"/>
    </location>
</feature>
<dbReference type="Proteomes" id="UP000663882">
    <property type="component" value="Unassembled WGS sequence"/>
</dbReference>
<keyword evidence="1" id="KW-0732">Signal</keyword>
<evidence type="ECO:0000313" key="3">
    <source>
        <dbReference type="Proteomes" id="UP000663882"/>
    </source>
</evidence>
<name>A0A815R2Z7_9BILA</name>
<evidence type="ECO:0000313" key="2">
    <source>
        <dbReference type="EMBL" id="CAF1471400.1"/>
    </source>
</evidence>
<feature type="chain" id="PRO_5032985577" evidence="1">
    <location>
        <begin position="23"/>
        <end position="432"/>
    </location>
</feature>
<gene>
    <name evidence="2" type="ORF">RFH988_LOCUS37555</name>
</gene>
<dbReference type="EMBL" id="CAJNOO010007613">
    <property type="protein sequence ID" value="CAF1471400.1"/>
    <property type="molecule type" value="Genomic_DNA"/>
</dbReference>